<gene>
    <name evidence="2" type="ORF">AERYTH_15090</name>
</gene>
<dbReference type="Gene3D" id="3.30.70.2390">
    <property type="match status" value="1"/>
</dbReference>
<sequence length="174" mass="18576">MNPRSGAVGPLVLLGCALLLVLGLFVGFRLVTAEADTGEAAPTCERRVVEKDDRVTSSLVSVDVYNASSRAGLANRVSINLQRRGFLAGQIGNSDSKVRPRVAAVLTDDPKDPRVRLVGAQFGSRVQYVEPDIPVDEGSVTVVVGDGFRQLGRDVRDTSNDRRFTVCLPTVPAA</sequence>
<evidence type="ECO:0000313" key="2">
    <source>
        <dbReference type="EMBL" id="ALX05930.1"/>
    </source>
</evidence>
<reference evidence="2 3" key="1">
    <citation type="journal article" date="1991" name="Int. J. Syst. Bacteriol.">
        <title>Description of the erythromycin-producing bacterium Arthrobacter sp. strain NRRL B-3381 as Aeromicrobium erythreum gen. nov., sp. nov.</title>
        <authorList>
            <person name="Miller E.S."/>
            <person name="Woese C.R."/>
            <person name="Brenner S."/>
        </authorList>
    </citation>
    <scope>NUCLEOTIDE SEQUENCE [LARGE SCALE GENOMIC DNA]</scope>
    <source>
        <strain evidence="2 3">AR18</strain>
    </source>
</reference>
<dbReference type="STRING" id="2041.AERYTH_15090"/>
<dbReference type="PROSITE" id="PS51257">
    <property type="entry name" value="PROKAR_LIPOPROTEIN"/>
    <property type="match status" value="1"/>
</dbReference>
<evidence type="ECO:0000259" key="1">
    <source>
        <dbReference type="Pfam" id="PF13399"/>
    </source>
</evidence>
<dbReference type="AlphaFoldDB" id="A0A0U3T5G0"/>
<dbReference type="PATRIC" id="fig|2041.4.peg.3153"/>
<dbReference type="Pfam" id="PF13399">
    <property type="entry name" value="LytR_C"/>
    <property type="match status" value="1"/>
</dbReference>
<dbReference type="EMBL" id="CP011502">
    <property type="protein sequence ID" value="ALX05930.1"/>
    <property type="molecule type" value="Genomic_DNA"/>
</dbReference>
<dbReference type="OrthoDB" id="3745651at2"/>
<proteinExistence type="predicted"/>
<keyword evidence="3" id="KW-1185">Reference proteome</keyword>
<feature type="domain" description="LytR/CpsA/Psr regulator C-terminal" evidence="1">
    <location>
        <begin position="60"/>
        <end position="148"/>
    </location>
</feature>
<organism evidence="2 3">
    <name type="scientific">Aeromicrobium erythreum</name>
    <dbReference type="NCBI Taxonomy" id="2041"/>
    <lineage>
        <taxon>Bacteria</taxon>
        <taxon>Bacillati</taxon>
        <taxon>Actinomycetota</taxon>
        <taxon>Actinomycetes</taxon>
        <taxon>Propionibacteriales</taxon>
        <taxon>Nocardioidaceae</taxon>
        <taxon>Aeromicrobium</taxon>
    </lineage>
</organism>
<name>A0A0U3T5G0_9ACTN</name>
<dbReference type="KEGG" id="aer:AERYTH_15090"/>
<accession>A0A0U3T5G0</accession>
<evidence type="ECO:0000313" key="3">
    <source>
        <dbReference type="Proteomes" id="UP000067689"/>
    </source>
</evidence>
<protein>
    <recommendedName>
        <fullName evidence="1">LytR/CpsA/Psr regulator C-terminal domain-containing protein</fullName>
    </recommendedName>
</protein>
<dbReference type="RefSeq" id="WP_067860388.1">
    <property type="nucleotide sequence ID" value="NZ_CP011502.1"/>
</dbReference>
<dbReference type="InterPro" id="IPR027381">
    <property type="entry name" value="LytR/CpsA/Psr_C"/>
</dbReference>
<dbReference type="Proteomes" id="UP000067689">
    <property type="component" value="Chromosome"/>
</dbReference>